<dbReference type="InterPro" id="IPR001958">
    <property type="entry name" value="Tet-R_TetA/multi-R_MdtG-like"/>
</dbReference>
<feature type="transmembrane region" description="Helical" evidence="9">
    <location>
        <begin position="192"/>
        <end position="211"/>
    </location>
</feature>
<dbReference type="PANTHER" id="PTHR43124">
    <property type="entry name" value="PURINE EFFLUX PUMP PBUE"/>
    <property type="match status" value="1"/>
</dbReference>
<evidence type="ECO:0000259" key="10">
    <source>
        <dbReference type="PROSITE" id="PS50850"/>
    </source>
</evidence>
<feature type="region of interest" description="Disordered" evidence="8">
    <location>
        <begin position="430"/>
        <end position="449"/>
    </location>
</feature>
<dbReference type="SUPFAM" id="SSF103473">
    <property type="entry name" value="MFS general substrate transporter"/>
    <property type="match status" value="1"/>
</dbReference>
<feature type="transmembrane region" description="Helical" evidence="9">
    <location>
        <begin position="280"/>
        <end position="299"/>
    </location>
</feature>
<feature type="transmembrane region" description="Helical" evidence="9">
    <location>
        <begin position="164"/>
        <end position="186"/>
    </location>
</feature>
<evidence type="ECO:0000256" key="8">
    <source>
        <dbReference type="SAM" id="MobiDB-lite"/>
    </source>
</evidence>
<dbReference type="Pfam" id="PF07690">
    <property type="entry name" value="MFS_1"/>
    <property type="match status" value="1"/>
</dbReference>
<feature type="transmembrane region" description="Helical" evidence="9">
    <location>
        <begin position="402"/>
        <end position="423"/>
    </location>
</feature>
<dbReference type="InterPro" id="IPR036259">
    <property type="entry name" value="MFS_trans_sf"/>
</dbReference>
<feature type="transmembrane region" description="Helical" evidence="9">
    <location>
        <begin position="372"/>
        <end position="396"/>
    </location>
</feature>
<dbReference type="NCBIfam" id="TIGR00710">
    <property type="entry name" value="efflux_Bcr_CflA"/>
    <property type="match status" value="1"/>
</dbReference>
<name>A0ABU0NQ17_STRRH</name>
<feature type="domain" description="Major facilitator superfamily (MFS) profile" evidence="10">
    <location>
        <begin position="38"/>
        <end position="429"/>
    </location>
</feature>
<dbReference type="PROSITE" id="PS50850">
    <property type="entry name" value="MFS"/>
    <property type="match status" value="1"/>
</dbReference>
<evidence type="ECO:0000256" key="3">
    <source>
        <dbReference type="ARBA" id="ARBA00022448"/>
    </source>
</evidence>
<evidence type="ECO:0000256" key="2">
    <source>
        <dbReference type="ARBA" id="ARBA00006236"/>
    </source>
</evidence>
<gene>
    <name evidence="11" type="ORF">QF030_002825</name>
</gene>
<feature type="transmembrane region" description="Helical" evidence="9">
    <location>
        <begin position="311"/>
        <end position="334"/>
    </location>
</feature>
<keyword evidence="3" id="KW-0813">Transport</keyword>
<keyword evidence="7 9" id="KW-0472">Membrane</keyword>
<dbReference type="Gene3D" id="1.20.1720.10">
    <property type="entry name" value="Multidrug resistance protein D"/>
    <property type="match status" value="1"/>
</dbReference>
<dbReference type="InterPro" id="IPR020846">
    <property type="entry name" value="MFS_dom"/>
</dbReference>
<reference evidence="11 12" key="1">
    <citation type="submission" date="2023-07" db="EMBL/GenBank/DDBJ databases">
        <title>Comparative genomics of wheat-associated soil bacteria to identify genetic determinants of phenazine resistance.</title>
        <authorList>
            <person name="Mouncey N."/>
        </authorList>
    </citation>
    <scope>NUCLEOTIDE SEQUENCE [LARGE SCALE GENOMIC DNA]</scope>
    <source>
        <strain evidence="11 12">B2I6</strain>
    </source>
</reference>
<keyword evidence="6 9" id="KW-1133">Transmembrane helix</keyword>
<dbReference type="RefSeq" id="WP_307162989.1">
    <property type="nucleotide sequence ID" value="NZ_JAUSWV010000002.1"/>
</dbReference>
<evidence type="ECO:0000256" key="4">
    <source>
        <dbReference type="ARBA" id="ARBA00022475"/>
    </source>
</evidence>
<feature type="transmembrane region" description="Helical" evidence="9">
    <location>
        <begin position="36"/>
        <end position="54"/>
    </location>
</feature>
<evidence type="ECO:0000256" key="1">
    <source>
        <dbReference type="ARBA" id="ARBA00004651"/>
    </source>
</evidence>
<comment type="similarity">
    <text evidence="2">Belongs to the major facilitator superfamily. Bcr/CmlA family.</text>
</comment>
<keyword evidence="12" id="KW-1185">Reference proteome</keyword>
<feature type="transmembrane region" description="Helical" evidence="9">
    <location>
        <begin position="340"/>
        <end position="360"/>
    </location>
</feature>
<comment type="caution">
    <text evidence="11">The sequence shown here is derived from an EMBL/GenBank/DDBJ whole genome shotgun (WGS) entry which is preliminary data.</text>
</comment>
<dbReference type="InterPro" id="IPR011701">
    <property type="entry name" value="MFS"/>
</dbReference>
<evidence type="ECO:0000256" key="6">
    <source>
        <dbReference type="ARBA" id="ARBA00022989"/>
    </source>
</evidence>
<evidence type="ECO:0000256" key="7">
    <source>
        <dbReference type="ARBA" id="ARBA00023136"/>
    </source>
</evidence>
<evidence type="ECO:0000256" key="9">
    <source>
        <dbReference type="SAM" id="Phobius"/>
    </source>
</evidence>
<organism evidence="11 12">
    <name type="scientific">Streptomyces rishiriensis</name>
    <dbReference type="NCBI Taxonomy" id="68264"/>
    <lineage>
        <taxon>Bacteria</taxon>
        <taxon>Bacillati</taxon>
        <taxon>Actinomycetota</taxon>
        <taxon>Actinomycetes</taxon>
        <taxon>Kitasatosporales</taxon>
        <taxon>Streptomycetaceae</taxon>
        <taxon>Streptomyces</taxon>
    </lineage>
</organism>
<dbReference type="InterPro" id="IPR004812">
    <property type="entry name" value="Efflux_drug-R_Bcr/CmlA"/>
</dbReference>
<dbReference type="EMBL" id="JAUSWV010000002">
    <property type="protein sequence ID" value="MDQ0580647.1"/>
    <property type="molecule type" value="Genomic_DNA"/>
</dbReference>
<protein>
    <submittedName>
        <fullName evidence="11">DHA1 family bicyclomycin/chloramphenicol resistance-like MFS transporter</fullName>
    </submittedName>
</protein>
<keyword evidence="5 9" id="KW-0812">Transmembrane</keyword>
<dbReference type="PRINTS" id="PR01035">
    <property type="entry name" value="TCRTETA"/>
</dbReference>
<dbReference type="CDD" id="cd17320">
    <property type="entry name" value="MFS_MdfA_MDR_like"/>
    <property type="match status" value="1"/>
</dbReference>
<accession>A0ABU0NQ17</accession>
<feature type="transmembrane region" description="Helical" evidence="9">
    <location>
        <begin position="74"/>
        <end position="94"/>
    </location>
</feature>
<feature type="transmembrane region" description="Helical" evidence="9">
    <location>
        <begin position="106"/>
        <end position="125"/>
    </location>
</feature>
<feature type="transmembrane region" description="Helical" evidence="9">
    <location>
        <begin position="244"/>
        <end position="268"/>
    </location>
</feature>
<dbReference type="InterPro" id="IPR050189">
    <property type="entry name" value="MFS_Efflux_Transporters"/>
</dbReference>
<comment type="subcellular location">
    <subcellularLocation>
        <location evidence="1">Cell membrane</location>
        <topology evidence="1">Multi-pass membrane protein</topology>
    </subcellularLocation>
</comment>
<evidence type="ECO:0000256" key="5">
    <source>
        <dbReference type="ARBA" id="ARBA00022692"/>
    </source>
</evidence>
<dbReference type="PANTHER" id="PTHR43124:SF3">
    <property type="entry name" value="CHLORAMPHENICOL EFFLUX PUMP RV0191"/>
    <property type="match status" value="1"/>
</dbReference>
<evidence type="ECO:0000313" key="11">
    <source>
        <dbReference type="EMBL" id="MDQ0580647.1"/>
    </source>
</evidence>
<feature type="region of interest" description="Disordered" evidence="8">
    <location>
        <begin position="1"/>
        <end position="28"/>
    </location>
</feature>
<keyword evidence="4" id="KW-1003">Cell membrane</keyword>
<proteinExistence type="inferred from homology"/>
<sequence>MPEGGAIPEAAPKAVPDRGTRAGGKAAPTLSARRRTGLLVTLVLGGLTATPPLSMDMYLPALPEVTRSLHAPAATVQLTLTACLAGMALGQLVCGPMSDRWGRRRPLLAGLVVYVVATALCALAPTVELLVACRLVQGLAGAAGIVIARAVVRDLYDGVAMARFFSTLMLISGVAPVVAPLIGAQILRATDWRGVFVLLTGVGLLLAAVVWKRLPETLPADGRHAGGVGEALRSMRRILGDPPFTGYMLTGGFTFAALFAYISASPFVVQEIYGASPQTFGLLFGVNSVGLVLIGQVNGRVLVGRVRLDRVLAVGLSVVVLASAALLLMTTGVFGEVGLAPVAAALFVLMSAMGVTLPNAQTLALMRVRHSAGSASALLGTSSFLIGAIASPLVGIAGEHTAVPMAVVQLAAALVASACFVGICRPWSKAGAEDGGPPARATRKAGEGN</sequence>
<feature type="transmembrane region" description="Helical" evidence="9">
    <location>
        <begin position="131"/>
        <end position="152"/>
    </location>
</feature>
<evidence type="ECO:0000313" key="12">
    <source>
        <dbReference type="Proteomes" id="UP001230654"/>
    </source>
</evidence>
<dbReference type="Proteomes" id="UP001230654">
    <property type="component" value="Unassembled WGS sequence"/>
</dbReference>